<dbReference type="RefSeq" id="WP_050726729.1">
    <property type="nucleotide sequence ID" value="NZ_CP012332.1"/>
</dbReference>
<dbReference type="Proteomes" id="UP000055590">
    <property type="component" value="Chromosome"/>
</dbReference>
<name>A0A0K1PGD5_9BACT</name>
<dbReference type="InterPro" id="IPR016181">
    <property type="entry name" value="Acyl_CoA_acyltransferase"/>
</dbReference>
<reference evidence="2 3" key="1">
    <citation type="submission" date="2015-08" db="EMBL/GenBank/DDBJ databases">
        <authorList>
            <person name="Babu N.S."/>
            <person name="Beckwith C.J."/>
            <person name="Beseler K.G."/>
            <person name="Brison A."/>
            <person name="Carone J.V."/>
            <person name="Caskin T.P."/>
            <person name="Diamond M."/>
            <person name="Durham M.E."/>
            <person name="Foxe J.M."/>
            <person name="Go M."/>
            <person name="Henderson B.A."/>
            <person name="Jones I.B."/>
            <person name="McGettigan J.A."/>
            <person name="Micheletti S.J."/>
            <person name="Nasrallah M.E."/>
            <person name="Ortiz D."/>
            <person name="Piller C.R."/>
            <person name="Privatt S.R."/>
            <person name="Schneider S.L."/>
            <person name="Sharp S."/>
            <person name="Smith T.C."/>
            <person name="Stanton J.D."/>
            <person name="Ullery H.E."/>
            <person name="Wilson R.J."/>
            <person name="Serrano M.G."/>
            <person name="Buck G."/>
            <person name="Lee V."/>
            <person name="Wang Y."/>
            <person name="Carvalho R."/>
            <person name="Voegtly L."/>
            <person name="Shi R."/>
            <person name="Duckworth R."/>
            <person name="Johnson A."/>
            <person name="Loviza R."/>
            <person name="Walstead R."/>
            <person name="Shah Z."/>
            <person name="Kiflezghi M."/>
            <person name="Wade K."/>
            <person name="Ball S.L."/>
            <person name="Bradley K.W."/>
            <person name="Asai D.J."/>
            <person name="Bowman C.A."/>
            <person name="Russell D.A."/>
            <person name="Pope W.H."/>
            <person name="Jacobs-Sera D."/>
            <person name="Hendrix R.W."/>
            <person name="Hatfull G.F."/>
        </authorList>
    </citation>
    <scope>NUCLEOTIDE SEQUENCE [LARGE SCALE GENOMIC DNA]</scope>
    <source>
        <strain evidence="2 3">DSM 27710</strain>
    </source>
</reference>
<keyword evidence="3" id="KW-1185">Reference proteome</keyword>
<dbReference type="STRING" id="1391653.AKJ08_2967"/>
<dbReference type="PANTHER" id="PTHR43792:SF1">
    <property type="entry name" value="N-ACETYLTRANSFERASE DOMAIN-CONTAINING PROTEIN"/>
    <property type="match status" value="1"/>
</dbReference>
<dbReference type="SUPFAM" id="SSF55729">
    <property type="entry name" value="Acyl-CoA N-acyltransferases (Nat)"/>
    <property type="match status" value="1"/>
</dbReference>
<dbReference type="PANTHER" id="PTHR43792">
    <property type="entry name" value="GNAT FAMILY, PUTATIVE (AFU_ORTHOLOGUE AFUA_3G00765)-RELATED-RELATED"/>
    <property type="match status" value="1"/>
</dbReference>
<dbReference type="EMBL" id="CP012332">
    <property type="protein sequence ID" value="AKU92580.1"/>
    <property type="molecule type" value="Genomic_DNA"/>
</dbReference>
<dbReference type="KEGG" id="vin:AKJ08_2967"/>
<dbReference type="Pfam" id="PF13302">
    <property type="entry name" value="Acetyltransf_3"/>
    <property type="match status" value="1"/>
</dbReference>
<accession>A0A0K1PGD5</accession>
<gene>
    <name evidence="2" type="ORF">AKJ08_2967</name>
</gene>
<evidence type="ECO:0000259" key="1">
    <source>
        <dbReference type="PROSITE" id="PS51186"/>
    </source>
</evidence>
<dbReference type="Gene3D" id="3.40.630.30">
    <property type="match status" value="1"/>
</dbReference>
<proteinExistence type="predicted"/>
<evidence type="ECO:0000313" key="2">
    <source>
        <dbReference type="EMBL" id="AKU92580.1"/>
    </source>
</evidence>
<feature type="domain" description="N-acetyltransferase" evidence="1">
    <location>
        <begin position="10"/>
        <end position="170"/>
    </location>
</feature>
<dbReference type="InterPro" id="IPR051531">
    <property type="entry name" value="N-acetyltransferase"/>
</dbReference>
<dbReference type="AlphaFoldDB" id="A0A0K1PGD5"/>
<dbReference type="GO" id="GO:0016747">
    <property type="term" value="F:acyltransferase activity, transferring groups other than amino-acyl groups"/>
    <property type="evidence" value="ECO:0007669"/>
    <property type="project" value="InterPro"/>
</dbReference>
<protein>
    <submittedName>
        <fullName evidence="2">Acetyltransferase, GNAT family</fullName>
    </submittedName>
</protein>
<dbReference type="PROSITE" id="PS51186">
    <property type="entry name" value="GNAT"/>
    <property type="match status" value="1"/>
</dbReference>
<evidence type="ECO:0000313" key="3">
    <source>
        <dbReference type="Proteomes" id="UP000055590"/>
    </source>
</evidence>
<keyword evidence="2" id="KW-0808">Transferase</keyword>
<dbReference type="InterPro" id="IPR000182">
    <property type="entry name" value="GNAT_dom"/>
</dbReference>
<sequence length="170" mass="18901">MSIVLETPRLVLRHLEERDAAFILGLLNDPDWLRFIGDRGVRTLDGARAYLRNGPIAMYAKVGFSLFCVDSKTTREPIGICGLIKRDTLDDVDLGFAFMPLARGAGYAHEAAAATMAYARDTLALQRIVAIVSPENVRSIALLEKLGFRFERSLRLLPTDTQETLLYASE</sequence>
<dbReference type="OrthoDB" id="6293260at2"/>
<organism evidence="2 3">
    <name type="scientific">Vulgatibacter incomptus</name>
    <dbReference type="NCBI Taxonomy" id="1391653"/>
    <lineage>
        <taxon>Bacteria</taxon>
        <taxon>Pseudomonadati</taxon>
        <taxon>Myxococcota</taxon>
        <taxon>Myxococcia</taxon>
        <taxon>Myxococcales</taxon>
        <taxon>Cystobacterineae</taxon>
        <taxon>Vulgatibacteraceae</taxon>
        <taxon>Vulgatibacter</taxon>
    </lineage>
</organism>